<dbReference type="Gene3D" id="1.10.3970.10">
    <property type="entry name" value="BSD domain"/>
    <property type="match status" value="1"/>
</dbReference>
<dbReference type="SUPFAM" id="SSF140383">
    <property type="entry name" value="BSD domain-like"/>
    <property type="match status" value="1"/>
</dbReference>
<protein>
    <recommendedName>
        <fullName evidence="1">BSD domain-containing protein</fullName>
    </recommendedName>
</protein>
<dbReference type="InterPro" id="IPR005607">
    <property type="entry name" value="BSD_dom"/>
</dbReference>
<dbReference type="AlphaFoldDB" id="A0A811S386"/>
<feature type="domain" description="BSD" evidence="1">
    <location>
        <begin position="37"/>
        <end position="82"/>
    </location>
</feature>
<evidence type="ECO:0000313" key="2">
    <source>
        <dbReference type="EMBL" id="CAD6335438.1"/>
    </source>
</evidence>
<dbReference type="EMBL" id="CAJGYO010000018">
    <property type="protein sequence ID" value="CAD6335438.1"/>
    <property type="molecule type" value="Genomic_DNA"/>
</dbReference>
<name>A0A811S386_9POAL</name>
<dbReference type="PANTHER" id="PTHR31923">
    <property type="entry name" value="BSD DOMAIN-CONTAINING PROTEIN"/>
    <property type="match status" value="1"/>
</dbReference>
<dbReference type="PANTHER" id="PTHR31923:SF33">
    <property type="entry name" value="BSD DOMAIN CONTAINING PROTEIN, EXPRESSED"/>
    <property type="match status" value="1"/>
</dbReference>
<gene>
    <name evidence="2" type="ORF">NCGR_LOCUS59536</name>
</gene>
<dbReference type="InterPro" id="IPR035925">
    <property type="entry name" value="BSD_dom_sf"/>
</dbReference>
<dbReference type="PROSITE" id="PS50858">
    <property type="entry name" value="BSD"/>
    <property type="match status" value="1"/>
</dbReference>
<dbReference type="Pfam" id="PF03909">
    <property type="entry name" value="BSD"/>
    <property type="match status" value="1"/>
</dbReference>
<keyword evidence="3" id="KW-1185">Reference proteome</keyword>
<accession>A0A811S386</accession>
<dbReference type="SMART" id="SM00751">
    <property type="entry name" value="BSD"/>
    <property type="match status" value="1"/>
</dbReference>
<reference evidence="2" key="1">
    <citation type="submission" date="2020-10" db="EMBL/GenBank/DDBJ databases">
        <authorList>
            <person name="Han B."/>
            <person name="Lu T."/>
            <person name="Zhao Q."/>
            <person name="Huang X."/>
            <person name="Zhao Y."/>
        </authorList>
    </citation>
    <scope>NUCLEOTIDE SEQUENCE</scope>
</reference>
<comment type="caution">
    <text evidence="2">The sequence shown here is derived from an EMBL/GenBank/DDBJ whole genome shotgun (WGS) entry which is preliminary data.</text>
</comment>
<dbReference type="Proteomes" id="UP000604825">
    <property type="component" value="Unassembled WGS sequence"/>
</dbReference>
<sequence>MDIAVELPTSQRGQAPARGQAPLAMDTLDKIYFDMTDAQQDHALAVESLAPELADLRIELCPSHMSEGYFWKIYFVLLHPKLRKHDAEILSSPQILEARDKLSHDLQYRTKLQGSYGDTVPVPFSNEDGVLSSPVEVLGVPVPFSNEDDVHADIVY</sequence>
<proteinExistence type="predicted"/>
<evidence type="ECO:0000259" key="1">
    <source>
        <dbReference type="PROSITE" id="PS50858"/>
    </source>
</evidence>
<dbReference type="OrthoDB" id="2021158at2759"/>
<evidence type="ECO:0000313" key="3">
    <source>
        <dbReference type="Proteomes" id="UP000604825"/>
    </source>
</evidence>
<organism evidence="2 3">
    <name type="scientific">Miscanthus lutarioriparius</name>
    <dbReference type="NCBI Taxonomy" id="422564"/>
    <lineage>
        <taxon>Eukaryota</taxon>
        <taxon>Viridiplantae</taxon>
        <taxon>Streptophyta</taxon>
        <taxon>Embryophyta</taxon>
        <taxon>Tracheophyta</taxon>
        <taxon>Spermatophyta</taxon>
        <taxon>Magnoliopsida</taxon>
        <taxon>Liliopsida</taxon>
        <taxon>Poales</taxon>
        <taxon>Poaceae</taxon>
        <taxon>PACMAD clade</taxon>
        <taxon>Panicoideae</taxon>
        <taxon>Andropogonodae</taxon>
        <taxon>Andropogoneae</taxon>
        <taxon>Saccharinae</taxon>
        <taxon>Miscanthus</taxon>
    </lineage>
</organism>